<feature type="binding site" evidence="21">
    <location>
        <position position="529"/>
    </location>
    <ligand>
        <name>Zn(2+)</name>
        <dbReference type="ChEBI" id="CHEBI:29105"/>
        <note>catalytic</note>
    </ligand>
</feature>
<evidence type="ECO:0000313" key="25">
    <source>
        <dbReference type="Proteomes" id="UP000835052"/>
    </source>
</evidence>
<keyword evidence="10 21" id="KW-0479">Metal-binding</keyword>
<evidence type="ECO:0000256" key="12">
    <source>
        <dbReference type="ARBA" id="ARBA00022737"/>
    </source>
</evidence>
<dbReference type="PROSITE" id="PS50215">
    <property type="entry name" value="ADAM_MEPRO"/>
    <property type="match status" value="1"/>
</dbReference>
<keyword evidence="15" id="KW-1133">Transmembrane helix</keyword>
<evidence type="ECO:0000256" key="22">
    <source>
        <dbReference type="SAM" id="MobiDB-lite"/>
    </source>
</evidence>
<keyword evidence="19" id="KW-0325">Glycoprotein</keyword>
<keyword evidence="7" id="KW-0328">Glycosyltransferase</keyword>
<evidence type="ECO:0000256" key="17">
    <source>
        <dbReference type="ARBA" id="ARBA00023136"/>
    </source>
</evidence>
<evidence type="ECO:0000256" key="20">
    <source>
        <dbReference type="ARBA" id="ARBA00047475"/>
    </source>
</evidence>
<dbReference type="InterPro" id="IPR057401">
    <property type="entry name" value="Adt-1/2-like_dom"/>
</dbReference>
<evidence type="ECO:0000259" key="23">
    <source>
        <dbReference type="PROSITE" id="PS50215"/>
    </source>
</evidence>
<evidence type="ECO:0000256" key="18">
    <source>
        <dbReference type="ARBA" id="ARBA00023157"/>
    </source>
</evidence>
<dbReference type="CDD" id="cd04273">
    <property type="entry name" value="ZnMc_ADAMTS_like"/>
    <property type="match status" value="1"/>
</dbReference>
<evidence type="ECO:0000256" key="8">
    <source>
        <dbReference type="ARBA" id="ARBA00022679"/>
    </source>
</evidence>
<keyword evidence="9" id="KW-0812">Transmembrane</keyword>
<organism evidence="24 25">
    <name type="scientific">Caenorhabditis auriculariae</name>
    <dbReference type="NCBI Taxonomy" id="2777116"/>
    <lineage>
        <taxon>Eukaryota</taxon>
        <taxon>Metazoa</taxon>
        <taxon>Ecdysozoa</taxon>
        <taxon>Nematoda</taxon>
        <taxon>Chromadorea</taxon>
        <taxon>Rhabditida</taxon>
        <taxon>Rhabditina</taxon>
        <taxon>Rhabditomorpha</taxon>
        <taxon>Rhabditoidea</taxon>
        <taxon>Rhabditidae</taxon>
        <taxon>Peloderinae</taxon>
        <taxon>Caenorhabditis</taxon>
    </lineage>
</organism>
<dbReference type="FunFam" id="3.40.50.2000:FF:000021">
    <property type="entry name" value="UDP-glucuronosyltransferase"/>
    <property type="match status" value="1"/>
</dbReference>
<dbReference type="InterPro" id="IPR000884">
    <property type="entry name" value="TSP1_rpt"/>
</dbReference>
<evidence type="ECO:0000256" key="5">
    <source>
        <dbReference type="ARBA" id="ARBA00022525"/>
    </source>
</evidence>
<dbReference type="InterPro" id="IPR002213">
    <property type="entry name" value="UDP_glucos_trans"/>
</dbReference>
<keyword evidence="25" id="KW-1185">Reference proteome</keyword>
<feature type="binding site" evidence="21">
    <location>
        <position position="539"/>
    </location>
    <ligand>
        <name>Zn(2+)</name>
        <dbReference type="ChEBI" id="CHEBI:29105"/>
        <note>catalytic</note>
    </ligand>
</feature>
<dbReference type="OrthoDB" id="10035764at2759"/>
<feature type="region of interest" description="Disordered" evidence="22">
    <location>
        <begin position="1"/>
        <end position="44"/>
    </location>
</feature>
<evidence type="ECO:0000256" key="9">
    <source>
        <dbReference type="ARBA" id="ARBA00022692"/>
    </source>
</evidence>
<dbReference type="EC" id="2.4.1.17" evidence="4"/>
<evidence type="ECO:0000256" key="13">
    <source>
        <dbReference type="ARBA" id="ARBA00022801"/>
    </source>
</evidence>
<evidence type="ECO:0000256" key="19">
    <source>
        <dbReference type="ARBA" id="ARBA00023180"/>
    </source>
</evidence>
<dbReference type="GO" id="GO:0030198">
    <property type="term" value="P:extracellular matrix organization"/>
    <property type="evidence" value="ECO:0007669"/>
    <property type="project" value="TreeGrafter"/>
</dbReference>
<comment type="subcellular location">
    <subcellularLocation>
        <location evidence="1">Membrane</location>
        <topology evidence="1">Single-pass membrane protein</topology>
    </subcellularLocation>
    <subcellularLocation>
        <location evidence="2">Secreted</location>
    </subcellularLocation>
</comment>
<sequence>MNGAPWTNVTDRPQIGGDEAGEQAGWNNSATSNASGGISEKRLPAGGPSSSHLYFLQPVFSHTRQAFKIPLLIALLCVSHPVGDGTTGSVLSSDAIQASLIHPTTGSLLFWRFGGRRIVSEMPRPVAKFAFSHRQADWQSAYEIARELMFLPTFILALVLHTSKALHHNLNSQELKQVFGVNNKHEVPEYSLIDAKRVRNKNGDLKIRFSAWNDTYHLHLKKNSRIVSPHVVTVIRQGDNVTQFNGLQNYRHCHYQGKVKSHGDRAAAVSDCGSLMGSLIMEDHFLVLQTVPNRVRHLQKEQHLVFKRAAGLLSDTESRIREEISRLQESQESFCDTSESLDDPTSSQSLQFNYTVPASGQLDSPFIFPNMDPITLEIGLFLDSKLFEHFQREYIQDAEQHLLEFSLALINNVHVLYQQDTLTPNLDIVIVRYEMWKSQPSALGTLVHRNGQAQSLLDAFCRYQAHMNPGTDLTDMQHWDHGVLLTGYDIYHTTTSVAGVAPVARMCDPLFACSLVEGLHLGRSFVLAHEMGHNMGMVHDGVQNQCSKSCCLMSAVNGAGKTTWSECSVREFNAFLLQLDESGRGNCLRDASPGLLTTNHLSDTRLPGQRFTADQQCSYFWGREYKVEIPNGRSMDDICRILWCGNSGSTISTAHPALEGSWCGDEKWCHKGHCMSWQFGDQPLPIDGSWSEWGGAEKSCPIQQCQVTGSIVVQPQHRDCVNPAPNNGGQTCRGASIRGIVCGSTISSCQGYSREEFGNKVCSSIKYDPHKPDHQLTGEGFEHSTQPCRVWCHLIDSELIRNKGQFPDGTPCGDGSFCVGGQCLGLSCDSKGLVELEEDCPRLDERSTFEWQEWSNWSECSISCGIGGRQIRKRECSLPQKCKGKFEDSRECLGIPLECEEYGTWQEWSKCTKKCGFGVQVRYRQCLSGNCEQSLLEQTRPCDNEGCWASWQEWSDCSRTCGGGRRYRVRKCLDDKCDEDSVEKQLCNSEKCVEQTWGDWLPCSVSCGIGFQIRERLCDGQLCPTANKQARTCNQQQCPVVTSVVIWNEWTEWSTCTETCGEGVQTRERTCRRGNCDDADSTMQRRCVNGPCEVLIRWSEWSSCASCSSFESRSRSSLCDDDQPECQKKSEEESCDNVCLRERFISKPRLITGVDLRKAFGKPNLPIEKIKNKAEWSGWSPCSVTCGTGMRFRSLMCPEGNCQNAADRQEEECSNNSCLELFVWSDWSSCSVSCGLGIRTRRKLCLFNGPQCAAEVEHVRCDSMPDCTNNVSRFSFATPRWSEWSSWSACSCFSLTSTRRRFCQVNDPAIQGFCAGPILEQIPCVPISCSPSAGSWSGWSEWSLCSRDCAGTGHQIRNRMCSEPIPSNRGAYCSGYSFDQRACVMNMACGKRVDGGWTEWTDWSECTDHCRNGHKSRTRFCANPRPSEGGNPCLGSDFELQPCFDPSRCHSKEGAWGAWSAWSECSAECGFGVQSRERTCSSPKPSGGDSCVGVAHQTSLCQLPACDHENDGEWSAWNEWSHCMGNCGFGTRTRLRACVSPPTSGGGQPCFGRSSESVECLSPAIFCSPFILYCPSISKSHVLLCAKYADALHIGGHQVVFFIPSYTSALDNYSPAKHAETIRVTNISDAFDNALSESEWTKVLASHDLGILKKIYFDSQCWVKMCEDVLIHRHRLDFLRDYNFDLAFVEDIDFCNFGVLEYLGIRNTVLLSSEALMDYIAYDNGIPSPISYVPSMEENALSDQMSFLERLKNTWKYTSANIAFRAVSDRIHKVFQKHIEPDFPHVSDLVRKTSFNFVNTNEMLDFPRPISHKFVFVGLLGANKTFEISPELDEILNKSEKGSIYISFGTVGPFHLMPDNVRMAIYNTIVKLREYQFLLKTAPGDKTTKLLFKNVRNVELLEWAPQIAVLKHKNVKLFVSHGGMNSVLEGMTFGTPMMVIPIFTDQFRNAKTVERRGSGKMVLRQDVTNTSFFDVINTILEDQKYSNNAARLSKLMLSRPFSAEERLLYWTDFVLKHSPRTFETRAGRFFSGRRDDGPAGAVTHCSDVTSYFFRMLPTTAAGHSSTLASSSLCNFSPMDRQQLPSKSASYASKVSRSFLRARPMVTKLHDLNNLDDFPPLDPKSTLEALLQWTVKLSQQSHGTVEMMWMRKEIPEARSKRLKTTAKSSFYEKEPEKFEKKVVFNRTQKTIPNKKDNERLSIGFHKAQDSGTTEKKSRGVDAIGHAKAGNESVQDSVHK</sequence>
<dbReference type="InterPro" id="IPR035595">
    <property type="entry name" value="UDP_glycos_trans_CS"/>
</dbReference>
<dbReference type="Gene3D" id="2.20.100.10">
    <property type="entry name" value="Thrombospondin type-1 (TSP1) repeat"/>
    <property type="match status" value="12"/>
</dbReference>
<dbReference type="Proteomes" id="UP000835052">
    <property type="component" value="Unassembled WGS sequence"/>
</dbReference>
<dbReference type="GO" id="GO:0015020">
    <property type="term" value="F:glucuronosyltransferase activity"/>
    <property type="evidence" value="ECO:0007669"/>
    <property type="project" value="UniProtKB-EC"/>
</dbReference>
<evidence type="ECO:0000256" key="10">
    <source>
        <dbReference type="ARBA" id="ARBA00022723"/>
    </source>
</evidence>
<evidence type="ECO:0000256" key="1">
    <source>
        <dbReference type="ARBA" id="ARBA00004167"/>
    </source>
</evidence>
<feature type="region of interest" description="Disordered" evidence="22">
    <location>
        <begin position="2193"/>
        <end position="2238"/>
    </location>
</feature>
<dbReference type="GO" id="GO:0006508">
    <property type="term" value="P:proteolysis"/>
    <property type="evidence" value="ECO:0007669"/>
    <property type="project" value="UniProtKB-KW"/>
</dbReference>
<dbReference type="GO" id="GO:0046872">
    <property type="term" value="F:metal ion binding"/>
    <property type="evidence" value="ECO:0007669"/>
    <property type="project" value="UniProtKB-KW"/>
</dbReference>
<feature type="compositionally biased region" description="Basic and acidic residues" evidence="22">
    <location>
        <begin position="2205"/>
        <end position="2218"/>
    </location>
</feature>
<keyword evidence="14 21" id="KW-0862">Zinc</keyword>
<evidence type="ECO:0000313" key="24">
    <source>
        <dbReference type="EMBL" id="CAD6189314.1"/>
    </source>
</evidence>
<dbReference type="Gene3D" id="3.40.390.10">
    <property type="entry name" value="Collagenase (Catalytic Domain)"/>
    <property type="match status" value="1"/>
</dbReference>
<keyword evidence="16" id="KW-0482">Metalloprotease</keyword>
<dbReference type="Pfam" id="PF01562">
    <property type="entry name" value="Pep_M12B_propep"/>
    <property type="match status" value="1"/>
</dbReference>
<comment type="caution">
    <text evidence="24">The sequence shown here is derived from an EMBL/GenBank/DDBJ whole genome shotgun (WGS) entry which is preliminary data.</text>
</comment>
<dbReference type="Pfam" id="PF00201">
    <property type="entry name" value="UDPGT"/>
    <property type="match status" value="1"/>
</dbReference>
<name>A0A8S1H2B8_9PELO</name>
<accession>A0A8S1H2B8</accession>
<feature type="binding site" evidence="21">
    <location>
        <position position="533"/>
    </location>
    <ligand>
        <name>Zn(2+)</name>
        <dbReference type="ChEBI" id="CHEBI:29105"/>
        <note>catalytic</note>
    </ligand>
</feature>
<evidence type="ECO:0000256" key="6">
    <source>
        <dbReference type="ARBA" id="ARBA00022670"/>
    </source>
</evidence>
<feature type="compositionally biased region" description="Polar residues" evidence="22">
    <location>
        <begin position="25"/>
        <end position="36"/>
    </location>
</feature>
<dbReference type="InterPro" id="IPR001590">
    <property type="entry name" value="Peptidase_M12B"/>
</dbReference>
<keyword evidence="13" id="KW-0378">Hydrolase</keyword>
<keyword evidence="18 21" id="KW-1015">Disulfide bond</keyword>
<keyword evidence="5" id="KW-0964">Secreted</keyword>
<dbReference type="InterPro" id="IPR036383">
    <property type="entry name" value="TSP1_rpt_sf"/>
</dbReference>
<dbReference type="Pfam" id="PF01421">
    <property type="entry name" value="Reprolysin"/>
    <property type="match status" value="1"/>
</dbReference>
<dbReference type="GO" id="GO:0005576">
    <property type="term" value="C:extracellular region"/>
    <property type="evidence" value="ECO:0007669"/>
    <property type="project" value="UniProtKB-SubCell"/>
</dbReference>
<dbReference type="InterPro" id="IPR002870">
    <property type="entry name" value="Peptidase_M12B_N"/>
</dbReference>
<dbReference type="Gene3D" id="3.40.50.2000">
    <property type="entry name" value="Glycogen Phosphorylase B"/>
    <property type="match status" value="1"/>
</dbReference>
<feature type="domain" description="Peptidase M12B" evidence="23">
    <location>
        <begin position="374"/>
        <end position="576"/>
    </location>
</feature>
<evidence type="ECO:0000256" key="14">
    <source>
        <dbReference type="ARBA" id="ARBA00022833"/>
    </source>
</evidence>
<dbReference type="Pfam" id="PF25379">
    <property type="entry name" value="Adt-1"/>
    <property type="match status" value="1"/>
</dbReference>
<dbReference type="Gene3D" id="3.40.1620.60">
    <property type="match status" value="1"/>
</dbReference>
<dbReference type="SUPFAM" id="SSF55486">
    <property type="entry name" value="Metalloproteases ('zincins'), catalytic domain"/>
    <property type="match status" value="1"/>
</dbReference>
<dbReference type="GO" id="GO:0016020">
    <property type="term" value="C:membrane"/>
    <property type="evidence" value="ECO:0007669"/>
    <property type="project" value="UniProtKB-SubCell"/>
</dbReference>
<feature type="compositionally biased region" description="Polar residues" evidence="22">
    <location>
        <begin position="1"/>
        <end position="11"/>
    </location>
</feature>
<dbReference type="FunFam" id="2.20.100.10:FF:000001">
    <property type="entry name" value="semaphorin-5A isoform X1"/>
    <property type="match status" value="3"/>
</dbReference>
<evidence type="ECO:0000256" key="16">
    <source>
        <dbReference type="ARBA" id="ARBA00023049"/>
    </source>
</evidence>
<dbReference type="InterPro" id="IPR050439">
    <property type="entry name" value="ADAMTS_ADAMTS-like"/>
</dbReference>
<keyword evidence="12" id="KW-0677">Repeat</keyword>
<dbReference type="InterPro" id="IPR024079">
    <property type="entry name" value="MetalloPept_cat_dom_sf"/>
</dbReference>
<comment type="caution">
    <text evidence="21">Lacks conserved residue(s) required for the propagation of feature annotation.</text>
</comment>
<dbReference type="PROSITE" id="PS50092">
    <property type="entry name" value="TSP1"/>
    <property type="match status" value="12"/>
</dbReference>
<protein>
    <recommendedName>
        <fullName evidence="4">glucuronosyltransferase</fullName>
        <ecNumber evidence="4">2.4.1.17</ecNumber>
    </recommendedName>
</protein>
<evidence type="ECO:0000256" key="11">
    <source>
        <dbReference type="ARBA" id="ARBA00022729"/>
    </source>
</evidence>
<dbReference type="InterPro" id="IPR041645">
    <property type="entry name" value="ADAMTS_CR_2"/>
</dbReference>
<dbReference type="EMBL" id="CAJGYM010000010">
    <property type="protein sequence ID" value="CAD6189314.1"/>
    <property type="molecule type" value="Genomic_DNA"/>
</dbReference>
<proteinExistence type="inferred from homology"/>
<dbReference type="GO" id="GO:0004222">
    <property type="term" value="F:metalloendopeptidase activity"/>
    <property type="evidence" value="ECO:0007669"/>
    <property type="project" value="InterPro"/>
</dbReference>
<comment type="catalytic activity">
    <reaction evidence="20">
        <text>glucuronate acceptor + UDP-alpha-D-glucuronate = acceptor beta-D-glucuronoside + UDP + H(+)</text>
        <dbReference type="Rhea" id="RHEA:21032"/>
        <dbReference type="ChEBI" id="CHEBI:15378"/>
        <dbReference type="ChEBI" id="CHEBI:58052"/>
        <dbReference type="ChEBI" id="CHEBI:58223"/>
        <dbReference type="ChEBI" id="CHEBI:132367"/>
        <dbReference type="ChEBI" id="CHEBI:132368"/>
        <dbReference type="EC" id="2.4.1.17"/>
    </reaction>
</comment>
<dbReference type="PANTHER" id="PTHR13723">
    <property type="entry name" value="ADAMTS A DISINTEGRIN AND METALLOPROTEASE WITH THROMBOSPONDIN MOTIFS PROTEASE"/>
    <property type="match status" value="1"/>
</dbReference>
<dbReference type="CDD" id="cd03784">
    <property type="entry name" value="GT1_Gtf-like"/>
    <property type="match status" value="1"/>
</dbReference>
<dbReference type="Pfam" id="PF00090">
    <property type="entry name" value="TSP_1"/>
    <property type="match status" value="12"/>
</dbReference>
<feature type="active site" evidence="21">
    <location>
        <position position="530"/>
    </location>
</feature>
<evidence type="ECO:0000256" key="15">
    <source>
        <dbReference type="ARBA" id="ARBA00022989"/>
    </source>
</evidence>
<dbReference type="Pfam" id="PF17771">
    <property type="entry name" value="ADAMTS_CR_2"/>
    <property type="match status" value="1"/>
</dbReference>
<dbReference type="SMART" id="SM00209">
    <property type="entry name" value="TSP1"/>
    <property type="match status" value="13"/>
</dbReference>
<evidence type="ECO:0000256" key="3">
    <source>
        <dbReference type="ARBA" id="ARBA00009995"/>
    </source>
</evidence>
<dbReference type="SUPFAM" id="SSF82895">
    <property type="entry name" value="TSP-1 type 1 repeat"/>
    <property type="match status" value="12"/>
</dbReference>
<evidence type="ECO:0000256" key="21">
    <source>
        <dbReference type="PROSITE-ProRule" id="PRU00276"/>
    </source>
</evidence>
<gene>
    <name evidence="24" type="ORF">CAUJ_LOCUS5233</name>
</gene>
<keyword evidence="11" id="KW-0732">Signal</keyword>
<keyword evidence="8" id="KW-0808">Transferase</keyword>
<keyword evidence="17" id="KW-0472">Membrane</keyword>
<keyword evidence="6" id="KW-0645">Protease</keyword>
<evidence type="ECO:0000256" key="2">
    <source>
        <dbReference type="ARBA" id="ARBA00004613"/>
    </source>
</evidence>
<evidence type="ECO:0000256" key="7">
    <source>
        <dbReference type="ARBA" id="ARBA00022676"/>
    </source>
</evidence>
<feature type="disulfide bond" evidence="21">
    <location>
        <begin position="546"/>
        <end position="551"/>
    </location>
</feature>
<evidence type="ECO:0000256" key="4">
    <source>
        <dbReference type="ARBA" id="ARBA00012544"/>
    </source>
</evidence>
<dbReference type="SUPFAM" id="SSF53756">
    <property type="entry name" value="UDP-Glycosyltransferase/glycogen phosphorylase"/>
    <property type="match status" value="1"/>
</dbReference>
<dbReference type="PROSITE" id="PS00375">
    <property type="entry name" value="UDPGT"/>
    <property type="match status" value="1"/>
</dbReference>
<dbReference type="PANTHER" id="PTHR13723:SF315">
    <property type="entry name" value="NO LONG NERVE CORD, ISOFORM C"/>
    <property type="match status" value="1"/>
</dbReference>
<reference evidence="24" key="1">
    <citation type="submission" date="2020-10" db="EMBL/GenBank/DDBJ databases">
        <authorList>
            <person name="Kikuchi T."/>
        </authorList>
    </citation>
    <scope>NUCLEOTIDE SEQUENCE</scope>
    <source>
        <strain evidence="24">NKZ352</strain>
    </source>
</reference>
<dbReference type="GO" id="GO:0031012">
    <property type="term" value="C:extracellular matrix"/>
    <property type="evidence" value="ECO:0007669"/>
    <property type="project" value="TreeGrafter"/>
</dbReference>
<comment type="similarity">
    <text evidence="3">Belongs to the UDP-glycosyltransferase family.</text>
</comment>